<evidence type="ECO:0000313" key="9">
    <source>
        <dbReference type="Proteomes" id="UP000231466"/>
    </source>
</evidence>
<evidence type="ECO:0000256" key="2">
    <source>
        <dbReference type="ARBA" id="ARBA00013855"/>
    </source>
</evidence>
<sequence length="223" mass="24534">MMRGRYLIIGLIIILGIFIIFGGAFFEAKLSFNKTLRDFFQNLSPYSDLKIRIAELERENEELKTKILLDETNPNSSVVVYASHPLNDRSEIAIAIGSDEGVEKGDAVTYGNSILVGRVKTVSPNISIVTTIFDPGFETPVRIGVDSVDALLKGGNELTLRLIAPDAFIENDSIVYTADPSFPYGLEIGRVRSVNKSEGGVFQKASVNPAFEIKLLRNVVVHK</sequence>
<feature type="coiled-coil region" evidence="5">
    <location>
        <begin position="46"/>
        <end position="73"/>
    </location>
</feature>
<dbReference type="EMBL" id="PFAH01000009">
    <property type="protein sequence ID" value="PIR97800.1"/>
    <property type="molecule type" value="Genomic_DNA"/>
</dbReference>
<keyword evidence="6" id="KW-1133">Transmembrane helix</keyword>
<reference evidence="9" key="1">
    <citation type="submission" date="2017-09" db="EMBL/GenBank/DDBJ databases">
        <title>Depth-based differentiation of microbial function through sediment-hosted aquifers and enrichment of novel symbionts in the deep terrestrial subsurface.</title>
        <authorList>
            <person name="Probst A.J."/>
            <person name="Ladd B."/>
            <person name="Jarett J.K."/>
            <person name="Geller-Mcgrath D.E."/>
            <person name="Sieber C.M.K."/>
            <person name="Emerson J.B."/>
            <person name="Anantharaman K."/>
            <person name="Thomas B.C."/>
            <person name="Malmstrom R."/>
            <person name="Stieglmeier M."/>
            <person name="Klingl A."/>
            <person name="Woyke T."/>
            <person name="Ryan C.M."/>
            <person name="Banfield J.F."/>
        </authorList>
    </citation>
    <scope>NUCLEOTIDE SEQUENCE [LARGE SCALE GENOMIC DNA]</scope>
</reference>
<feature type="transmembrane region" description="Helical" evidence="6">
    <location>
        <begin position="6"/>
        <end position="26"/>
    </location>
</feature>
<dbReference type="Gene3D" id="2.40.10.340">
    <property type="entry name" value="Rod shape-determining protein MreC, domain 1"/>
    <property type="match status" value="1"/>
</dbReference>
<feature type="domain" description="Rod shape-determining protein MreC beta-barrel core" evidence="7">
    <location>
        <begin position="82"/>
        <end position="222"/>
    </location>
</feature>
<accession>A0A2H0VHN7</accession>
<evidence type="ECO:0000313" key="8">
    <source>
        <dbReference type="EMBL" id="PIR97800.1"/>
    </source>
</evidence>
<dbReference type="PANTHER" id="PTHR34138">
    <property type="entry name" value="CELL SHAPE-DETERMINING PROTEIN MREC"/>
    <property type="match status" value="1"/>
</dbReference>
<dbReference type="InterPro" id="IPR055342">
    <property type="entry name" value="MreC_beta-barrel_core"/>
</dbReference>
<evidence type="ECO:0000256" key="1">
    <source>
        <dbReference type="ARBA" id="ARBA00009369"/>
    </source>
</evidence>
<comment type="caution">
    <text evidence="8">The sequence shown here is derived from an EMBL/GenBank/DDBJ whole genome shotgun (WGS) entry which is preliminary data.</text>
</comment>
<keyword evidence="6" id="KW-0812">Transmembrane</keyword>
<dbReference type="Proteomes" id="UP000231466">
    <property type="component" value="Unassembled WGS sequence"/>
</dbReference>
<dbReference type="PANTHER" id="PTHR34138:SF1">
    <property type="entry name" value="CELL SHAPE-DETERMINING PROTEIN MREC"/>
    <property type="match status" value="1"/>
</dbReference>
<proteinExistence type="inferred from homology"/>
<dbReference type="GO" id="GO:0008360">
    <property type="term" value="P:regulation of cell shape"/>
    <property type="evidence" value="ECO:0007669"/>
    <property type="project" value="UniProtKB-KW"/>
</dbReference>
<organism evidence="8 9">
    <name type="scientific">Candidatus Colwellbacteria bacterium CG10_big_fil_rev_8_21_14_0_10_42_22</name>
    <dbReference type="NCBI Taxonomy" id="1974540"/>
    <lineage>
        <taxon>Bacteria</taxon>
        <taxon>Candidatus Colwelliibacteriota</taxon>
    </lineage>
</organism>
<evidence type="ECO:0000256" key="5">
    <source>
        <dbReference type="SAM" id="Coils"/>
    </source>
</evidence>
<dbReference type="InterPro" id="IPR042175">
    <property type="entry name" value="Cell/Rod_MreC_2"/>
</dbReference>
<dbReference type="GO" id="GO:0005886">
    <property type="term" value="C:plasma membrane"/>
    <property type="evidence" value="ECO:0007669"/>
    <property type="project" value="TreeGrafter"/>
</dbReference>
<keyword evidence="6" id="KW-0472">Membrane</keyword>
<comment type="similarity">
    <text evidence="1">Belongs to the MreC family.</text>
</comment>
<evidence type="ECO:0000256" key="4">
    <source>
        <dbReference type="ARBA" id="ARBA00032089"/>
    </source>
</evidence>
<keyword evidence="3" id="KW-0133">Cell shape</keyword>
<dbReference type="Pfam" id="PF04085">
    <property type="entry name" value="MreC"/>
    <property type="match status" value="1"/>
</dbReference>
<evidence type="ECO:0000256" key="3">
    <source>
        <dbReference type="ARBA" id="ARBA00022960"/>
    </source>
</evidence>
<dbReference type="InterPro" id="IPR007221">
    <property type="entry name" value="MreC"/>
</dbReference>
<dbReference type="InterPro" id="IPR042177">
    <property type="entry name" value="Cell/Rod_1"/>
</dbReference>
<keyword evidence="5" id="KW-0175">Coiled coil</keyword>
<dbReference type="Gene3D" id="2.40.10.350">
    <property type="entry name" value="Rod shape-determining protein MreC, domain 2"/>
    <property type="match status" value="1"/>
</dbReference>
<evidence type="ECO:0000256" key="6">
    <source>
        <dbReference type="SAM" id="Phobius"/>
    </source>
</evidence>
<evidence type="ECO:0000259" key="7">
    <source>
        <dbReference type="Pfam" id="PF04085"/>
    </source>
</evidence>
<name>A0A2H0VHN7_9BACT</name>
<dbReference type="AlphaFoldDB" id="A0A2H0VHN7"/>
<protein>
    <recommendedName>
        <fullName evidence="2">Cell shape-determining protein MreC</fullName>
    </recommendedName>
    <alternativeName>
        <fullName evidence="4">Cell shape protein MreC</fullName>
    </alternativeName>
</protein>
<gene>
    <name evidence="8" type="ORF">COT89_02725</name>
</gene>